<dbReference type="GO" id="GO:0008198">
    <property type="term" value="F:ferrous iron binding"/>
    <property type="evidence" value="ECO:0007669"/>
    <property type="project" value="InterPro"/>
</dbReference>
<keyword evidence="3" id="KW-1185">Reference proteome</keyword>
<dbReference type="HOGENOM" id="CLU_048702_0_0_0"/>
<dbReference type="PROSITE" id="PS51112">
    <property type="entry name" value="AMMECR1"/>
    <property type="match status" value="1"/>
</dbReference>
<dbReference type="Gene3D" id="3.30.700.20">
    <property type="entry name" value="Hypothetical protein ph0010, domain 1"/>
    <property type="match status" value="1"/>
</dbReference>
<evidence type="ECO:0000313" key="2">
    <source>
        <dbReference type="EMBL" id="EHM10046.1"/>
    </source>
</evidence>
<proteinExistence type="predicted"/>
<organism evidence="2 3">
    <name type="scientific">Thermanaerovibrio velox DSM 12556</name>
    <dbReference type="NCBI Taxonomy" id="926567"/>
    <lineage>
        <taxon>Bacteria</taxon>
        <taxon>Thermotogati</taxon>
        <taxon>Synergistota</taxon>
        <taxon>Synergistia</taxon>
        <taxon>Synergistales</taxon>
        <taxon>Synergistaceae</taxon>
        <taxon>Thermanaerovibrio</taxon>
    </lineage>
</organism>
<evidence type="ECO:0000313" key="3">
    <source>
        <dbReference type="Proteomes" id="UP000005730"/>
    </source>
</evidence>
<dbReference type="PANTHER" id="PTHR13016">
    <property type="entry name" value="AMMECR1 HOMOLOG"/>
    <property type="match status" value="1"/>
</dbReference>
<dbReference type="AlphaFoldDB" id="H0URV7"/>
<dbReference type="eggNOG" id="COG3885">
    <property type="taxonomic scope" value="Bacteria"/>
</dbReference>
<dbReference type="InterPro" id="IPR036071">
    <property type="entry name" value="AMMECR1_dom_sf"/>
</dbReference>
<dbReference type="InterPro" id="IPR004183">
    <property type="entry name" value="Xdiol_dOase_suB"/>
</dbReference>
<dbReference type="InterPro" id="IPR023473">
    <property type="entry name" value="AMMECR1"/>
</dbReference>
<dbReference type="EMBL" id="CM001377">
    <property type="protein sequence ID" value="EHM10046.1"/>
    <property type="molecule type" value="Genomic_DNA"/>
</dbReference>
<dbReference type="GO" id="GO:0016702">
    <property type="term" value="F:oxidoreductase activity, acting on single donors with incorporation of molecular oxygen, incorporation of two atoms of oxygen"/>
    <property type="evidence" value="ECO:0007669"/>
    <property type="project" value="UniProtKB-ARBA"/>
</dbReference>
<dbReference type="Gene3D" id="3.40.830.10">
    <property type="entry name" value="LigB-like"/>
    <property type="match status" value="1"/>
</dbReference>
<reference evidence="2 3" key="1">
    <citation type="submission" date="2011-10" db="EMBL/GenBank/DDBJ databases">
        <title>The Noncontiguous Finished genome of Thermanaerovibrio velox DSM 12556.</title>
        <authorList>
            <consortium name="US DOE Joint Genome Institute (JGI-PGF)"/>
            <person name="Lucas S."/>
            <person name="Copeland A."/>
            <person name="Lapidus A."/>
            <person name="Glavina del Rio T."/>
            <person name="Dalin E."/>
            <person name="Tice H."/>
            <person name="Bruce D."/>
            <person name="Goodwin L."/>
            <person name="Pitluck S."/>
            <person name="Peters L."/>
            <person name="Mikhailova N."/>
            <person name="Teshima H."/>
            <person name="Kyrpides N."/>
            <person name="Mavromatis K."/>
            <person name="Ivanova N."/>
            <person name="Markowitz V."/>
            <person name="Cheng J.-F."/>
            <person name="Hugenholtz P."/>
            <person name="Woyke T."/>
            <person name="Wu D."/>
            <person name="Spring S."/>
            <person name="Brambilla E.-M."/>
            <person name="Klenk H.-P."/>
            <person name="Eisen J.A."/>
        </authorList>
    </citation>
    <scope>NUCLEOTIDE SEQUENCE [LARGE SCALE GENOMIC DNA]</scope>
    <source>
        <strain evidence="2 3">DSM 12556</strain>
    </source>
</reference>
<dbReference type="OrthoDB" id="159752at2"/>
<dbReference type="InterPro" id="IPR027623">
    <property type="entry name" value="AmmeMemoSam_A"/>
</dbReference>
<dbReference type="Pfam" id="PF01871">
    <property type="entry name" value="AMMECR1"/>
    <property type="match status" value="1"/>
</dbReference>
<evidence type="ECO:0000259" key="1">
    <source>
        <dbReference type="PROSITE" id="PS51112"/>
    </source>
</evidence>
<dbReference type="InterPro" id="IPR027485">
    <property type="entry name" value="AMMECR1_N"/>
</dbReference>
<dbReference type="PANTHER" id="PTHR13016:SF0">
    <property type="entry name" value="AMME SYNDROME CANDIDATE GENE 1 PROTEIN"/>
    <property type="match status" value="1"/>
</dbReference>
<sequence length="438" mass="47985">MIKWACLMPHPPILVPQVGRGRELEAEKTLWGIKRLGMLLPYFKDETAIIMSPHFTYLPGHLIVGSLDMYSGDLSKFSAPEVSNQYVGNSLFAQDLLGFMAGADIPAKIDSKTRLLDHGTFVPLALLEGYGRRPAKIVPLNPVGLSPAQSYDLGRRLRDELDSNKADFGILFSGDLSHRLSPDAPCGFSPFGNVFDNMVIEALSSGDPSALLRLGEEQLYEAGQCGLNSVLAFIGMAQQPLRVLSYEGPFGVGYAVAVLRPKDIHHYVDFARLVLMDLLDNRLPDIPILVRSAGGGKEVWDQRSGCFVSLYTLNGQLRGCIGTIEPTRPSIALEIANNAAAAAFEDPRFSPVKPEELPNLKISVDVLSPLEDASIEDLNPKVYGVVVRAGRRRGVLLPDINGVDTVQDQLSIAKRKAGIGDHEEVKIQRFTVRRYKEP</sequence>
<dbReference type="Pfam" id="PF02900">
    <property type="entry name" value="LigB"/>
    <property type="match status" value="1"/>
</dbReference>
<dbReference type="SUPFAM" id="SSF53213">
    <property type="entry name" value="LigB-like"/>
    <property type="match status" value="1"/>
</dbReference>
<accession>H0URV7</accession>
<dbReference type="Gene3D" id="3.30.1490.150">
    <property type="entry name" value="Hypothetical protein ph0010, domain 2"/>
    <property type="match status" value="1"/>
</dbReference>
<dbReference type="CDD" id="cd07951">
    <property type="entry name" value="ED_3B_N_AMMECR1"/>
    <property type="match status" value="1"/>
</dbReference>
<dbReference type="NCBIfam" id="TIGR04335">
    <property type="entry name" value="AmmeMemoSam_A"/>
    <property type="match status" value="1"/>
</dbReference>
<dbReference type="STRING" id="926567.TheveDRAFT_0910"/>
<name>H0URV7_9BACT</name>
<dbReference type="Proteomes" id="UP000005730">
    <property type="component" value="Chromosome"/>
</dbReference>
<dbReference type="InterPro" id="IPR002733">
    <property type="entry name" value="AMMECR1_domain"/>
</dbReference>
<feature type="domain" description="AMMECR1" evidence="1">
    <location>
        <begin position="262"/>
        <end position="438"/>
    </location>
</feature>
<protein>
    <recommendedName>
        <fullName evidence="1">AMMECR1 domain-containing protein</fullName>
    </recommendedName>
</protein>
<dbReference type="SUPFAM" id="SSF143447">
    <property type="entry name" value="AMMECR1-like"/>
    <property type="match status" value="1"/>
</dbReference>
<dbReference type="eggNOG" id="COG2078">
    <property type="taxonomic scope" value="Bacteria"/>
</dbReference>
<gene>
    <name evidence="2" type="ORF">TheveDRAFT_0910</name>
</gene>